<dbReference type="SUPFAM" id="SSF53720">
    <property type="entry name" value="ALDH-like"/>
    <property type="match status" value="1"/>
</dbReference>
<evidence type="ECO:0000256" key="6">
    <source>
        <dbReference type="PROSITE-ProRule" id="PRU10007"/>
    </source>
</evidence>
<dbReference type="Gene3D" id="3.40.605.10">
    <property type="entry name" value="Aldehyde Dehydrogenase, Chain A, domain 1"/>
    <property type="match status" value="1"/>
</dbReference>
<sequence length="521" mass="56922">MAELAYTPVDEIPKIHAELRAGFNSGKLKSIEYRKYQLLQLAYLVQENADRIEKALQSDLGRPAIESRFIVEILSIEINTTIGDALTAYESVEKWAKPEKPPFHLNWTLMKPTIYKEAKGVVVIISPFNYPVWLTLGILAGAIAAGNCTLLKPAESTPATSSLFAELVPKYLDNDLVRVVNGAVAETTKILELPWDHILYTGSGRVAKIVSAAAAKHLTPVTLELGGKSPVIIDPNCDLESAASRILWGKVVNAGQTCVAPDYILVPRSFQDTFVDALKKKYQEFYPGAQGPKEDEAYSRIVTKQAWGRIKGLLDGTKGTVVIGGEVDEQGKYIAPTIVKDVPGDDSLMSEEIFGPVLPIVPVEDLDEAIRYVNAHDHPLALYVFTKDDAVKKKVLTSTQSGAFSAGEVLIHPGVEGLPFGGIGPSGSGYHTGKYTFDTFTHFRAALDSPSWLDKILGFRYPPYSVKKLKATDRFRRKLPAKPSGPPTSLTSSSSWRKWWVFALAIAIAAGLTKRRAGLAN</sequence>
<gene>
    <name evidence="9" type="ORF">EST38_g10954</name>
</gene>
<keyword evidence="10" id="KW-1185">Reference proteome</keyword>
<keyword evidence="3" id="KW-0520">NAD</keyword>
<dbReference type="Gene3D" id="3.40.309.10">
    <property type="entry name" value="Aldehyde Dehydrogenase, Chain A, domain 2"/>
    <property type="match status" value="1"/>
</dbReference>
<evidence type="ECO:0000259" key="8">
    <source>
        <dbReference type="Pfam" id="PF00171"/>
    </source>
</evidence>
<dbReference type="InterPro" id="IPR012394">
    <property type="entry name" value="Aldehyde_DH_NAD(P)"/>
</dbReference>
<accession>A0A4Q2D7Q1</accession>
<dbReference type="FunFam" id="3.40.309.10:FF:000025">
    <property type="entry name" value="Aldehyde dehydrogenase"/>
    <property type="match status" value="1"/>
</dbReference>
<keyword evidence="2 4" id="KW-0560">Oxidoreductase</keyword>
<dbReference type="GO" id="GO:0004029">
    <property type="term" value="F:aldehyde dehydrogenase (NAD+) activity"/>
    <property type="evidence" value="ECO:0007669"/>
    <property type="project" value="TreeGrafter"/>
</dbReference>
<dbReference type="PANTHER" id="PTHR43570:SF16">
    <property type="entry name" value="ALDEHYDE DEHYDROGENASE TYPE III, ISOFORM Q"/>
    <property type="match status" value="1"/>
</dbReference>
<name>A0A4Q2D7Q1_9AGAR</name>
<dbReference type="CDD" id="cd07135">
    <property type="entry name" value="ALDH_F14-YMR110C"/>
    <property type="match status" value="1"/>
</dbReference>
<organism evidence="9 10">
    <name type="scientific">Candolleomyces aberdarensis</name>
    <dbReference type="NCBI Taxonomy" id="2316362"/>
    <lineage>
        <taxon>Eukaryota</taxon>
        <taxon>Fungi</taxon>
        <taxon>Dikarya</taxon>
        <taxon>Basidiomycota</taxon>
        <taxon>Agaricomycotina</taxon>
        <taxon>Agaricomycetes</taxon>
        <taxon>Agaricomycetidae</taxon>
        <taxon>Agaricales</taxon>
        <taxon>Agaricineae</taxon>
        <taxon>Psathyrellaceae</taxon>
        <taxon>Candolleomyces</taxon>
    </lineage>
</organism>
<protein>
    <recommendedName>
        <fullName evidence="4">Aldehyde dehydrogenase</fullName>
    </recommendedName>
</protein>
<evidence type="ECO:0000313" key="9">
    <source>
        <dbReference type="EMBL" id="RXW14902.1"/>
    </source>
</evidence>
<evidence type="ECO:0000256" key="1">
    <source>
        <dbReference type="ARBA" id="ARBA00009986"/>
    </source>
</evidence>
<dbReference type="PIRSF" id="PIRSF036492">
    <property type="entry name" value="ALDH"/>
    <property type="match status" value="1"/>
</dbReference>
<dbReference type="STRING" id="2316362.A0A4Q2D7Q1"/>
<dbReference type="GO" id="GO:0006081">
    <property type="term" value="P:aldehyde metabolic process"/>
    <property type="evidence" value="ECO:0007669"/>
    <property type="project" value="InterPro"/>
</dbReference>
<evidence type="ECO:0000256" key="3">
    <source>
        <dbReference type="ARBA" id="ARBA00023027"/>
    </source>
</evidence>
<feature type="active site" evidence="5 6">
    <location>
        <position position="224"/>
    </location>
</feature>
<dbReference type="FunFam" id="3.40.605.10:FF:000004">
    <property type="entry name" value="Aldehyde dehydrogenase"/>
    <property type="match status" value="1"/>
</dbReference>
<reference evidence="9 10" key="1">
    <citation type="submission" date="2019-01" db="EMBL/GenBank/DDBJ databases">
        <title>Draft genome sequence of Psathyrella aberdarensis IHI B618.</title>
        <authorList>
            <person name="Buettner E."/>
            <person name="Kellner H."/>
        </authorList>
    </citation>
    <scope>NUCLEOTIDE SEQUENCE [LARGE SCALE GENOMIC DNA]</scope>
    <source>
        <strain evidence="9 10">IHI B618</strain>
    </source>
</reference>
<dbReference type="Proteomes" id="UP000290288">
    <property type="component" value="Unassembled WGS sequence"/>
</dbReference>
<dbReference type="AlphaFoldDB" id="A0A4Q2D7Q1"/>
<comment type="similarity">
    <text evidence="1 4 7">Belongs to the aldehyde dehydrogenase family.</text>
</comment>
<evidence type="ECO:0000256" key="2">
    <source>
        <dbReference type="ARBA" id="ARBA00023002"/>
    </source>
</evidence>
<evidence type="ECO:0000256" key="5">
    <source>
        <dbReference type="PIRSR" id="PIRSR036492-1"/>
    </source>
</evidence>
<dbReference type="PANTHER" id="PTHR43570">
    <property type="entry name" value="ALDEHYDE DEHYDROGENASE"/>
    <property type="match status" value="1"/>
</dbReference>
<dbReference type="EMBL" id="SDEE01000628">
    <property type="protein sequence ID" value="RXW14902.1"/>
    <property type="molecule type" value="Genomic_DNA"/>
</dbReference>
<evidence type="ECO:0000256" key="4">
    <source>
        <dbReference type="PIRNR" id="PIRNR036492"/>
    </source>
</evidence>
<dbReference type="InterPro" id="IPR029510">
    <property type="entry name" value="Ald_DH_CS_GLU"/>
</dbReference>
<dbReference type="InterPro" id="IPR015590">
    <property type="entry name" value="Aldehyde_DH_dom"/>
</dbReference>
<dbReference type="InterPro" id="IPR016163">
    <property type="entry name" value="Ald_DH_C"/>
</dbReference>
<dbReference type="OrthoDB" id="440325at2759"/>
<dbReference type="PROSITE" id="PS00070">
    <property type="entry name" value="ALDEHYDE_DEHYDR_CYS"/>
    <property type="match status" value="1"/>
</dbReference>
<feature type="active site" evidence="5">
    <location>
        <position position="258"/>
    </location>
</feature>
<comment type="caution">
    <text evidence="9">The sequence shown here is derived from an EMBL/GenBank/DDBJ whole genome shotgun (WGS) entry which is preliminary data.</text>
</comment>
<dbReference type="Pfam" id="PF00171">
    <property type="entry name" value="Aldedh"/>
    <property type="match status" value="1"/>
</dbReference>
<proteinExistence type="inferred from homology"/>
<evidence type="ECO:0000256" key="7">
    <source>
        <dbReference type="RuleBase" id="RU003345"/>
    </source>
</evidence>
<evidence type="ECO:0000313" key="10">
    <source>
        <dbReference type="Proteomes" id="UP000290288"/>
    </source>
</evidence>
<dbReference type="InterPro" id="IPR016161">
    <property type="entry name" value="Ald_DH/histidinol_DH"/>
</dbReference>
<dbReference type="InterPro" id="IPR016160">
    <property type="entry name" value="Ald_DH_CS_CYS"/>
</dbReference>
<dbReference type="PROSITE" id="PS00687">
    <property type="entry name" value="ALDEHYDE_DEHYDR_GLU"/>
    <property type="match status" value="1"/>
</dbReference>
<dbReference type="InterPro" id="IPR016162">
    <property type="entry name" value="Ald_DH_N"/>
</dbReference>
<feature type="domain" description="Aldehyde dehydrogenase" evidence="8">
    <location>
        <begin position="10"/>
        <end position="444"/>
    </location>
</feature>
<dbReference type="GO" id="GO:0005737">
    <property type="term" value="C:cytoplasm"/>
    <property type="evidence" value="ECO:0007669"/>
    <property type="project" value="TreeGrafter"/>
</dbReference>